<dbReference type="AlphaFoldDB" id="A0A327VYH0"/>
<dbReference type="EMBL" id="QLMA01000004">
    <property type="protein sequence ID" value="RAJ82101.1"/>
    <property type="molecule type" value="Genomic_DNA"/>
</dbReference>
<accession>A0A327VYH0</accession>
<gene>
    <name evidence="1" type="ORF">CLV59_104326</name>
</gene>
<name>A0A327VYH0_9BACT</name>
<keyword evidence="2" id="KW-1185">Reference proteome</keyword>
<dbReference type="Proteomes" id="UP000249819">
    <property type="component" value="Unassembled WGS sequence"/>
</dbReference>
<evidence type="ECO:0000313" key="2">
    <source>
        <dbReference type="Proteomes" id="UP000249819"/>
    </source>
</evidence>
<sequence>MNRIVLVYVSEKINAVVISASLQAKKFTGLLLAAGRPTRSCSWKKYELGSSRIKSCYKVTPINNGKPVFTGDRQVLCNSRIHGEGGHEKIVAKLTIGSIF</sequence>
<protein>
    <submittedName>
        <fullName evidence="1">Uncharacterized protein</fullName>
    </submittedName>
</protein>
<evidence type="ECO:0000313" key="1">
    <source>
        <dbReference type="EMBL" id="RAJ82101.1"/>
    </source>
</evidence>
<proteinExistence type="predicted"/>
<comment type="caution">
    <text evidence="1">The sequence shown here is derived from an EMBL/GenBank/DDBJ whole genome shotgun (WGS) entry which is preliminary data.</text>
</comment>
<reference evidence="1 2" key="1">
    <citation type="submission" date="2018-06" db="EMBL/GenBank/DDBJ databases">
        <title>Genomic Encyclopedia of Archaeal and Bacterial Type Strains, Phase II (KMG-II): from individual species to whole genera.</title>
        <authorList>
            <person name="Goeker M."/>
        </authorList>
    </citation>
    <scope>NUCLEOTIDE SEQUENCE [LARGE SCALE GENOMIC DNA]</scope>
    <source>
        <strain evidence="1 2">DSM 29821</strain>
    </source>
</reference>
<organism evidence="1 2">
    <name type="scientific">Chitinophaga dinghuensis</name>
    <dbReference type="NCBI Taxonomy" id="1539050"/>
    <lineage>
        <taxon>Bacteria</taxon>
        <taxon>Pseudomonadati</taxon>
        <taxon>Bacteroidota</taxon>
        <taxon>Chitinophagia</taxon>
        <taxon>Chitinophagales</taxon>
        <taxon>Chitinophagaceae</taxon>
        <taxon>Chitinophaga</taxon>
    </lineage>
</organism>